<dbReference type="Proteomes" id="UP000036851">
    <property type="component" value="Unassembled WGS sequence"/>
</dbReference>
<reference evidence="4 5" key="1">
    <citation type="journal article" date="2015" name="Int. J. Syst. Evol. Microbiol.">
        <title>Erwinia iniecta sp. nov., isolated from Russian wheat aphids (Diuraphis noxia).</title>
        <authorList>
            <person name="Campillo T."/>
            <person name="Luna E."/>
            <person name="Portier P."/>
            <person name="Fischer-Le Saux M."/>
            <person name="Lapitan N."/>
            <person name="Tisserat N.A."/>
            <person name="Leach J.E."/>
        </authorList>
    </citation>
    <scope>NUCLEOTIDE SEQUENCE [LARGE SCALE GENOMIC DNA]</scope>
    <source>
        <strain evidence="2 5">B120</strain>
        <strain evidence="3 4">B149</strain>
    </source>
</reference>
<dbReference type="STRING" id="1560201.NG42_14550"/>
<dbReference type="OrthoDB" id="6613431at2"/>
<accession>A0A0L7T0A1</accession>
<dbReference type="RefSeq" id="WP_052900207.1">
    <property type="nucleotide sequence ID" value="NZ_JRXE01000020.1"/>
</dbReference>
<feature type="region of interest" description="Disordered" evidence="1">
    <location>
        <begin position="219"/>
        <end position="239"/>
    </location>
</feature>
<dbReference type="Proteomes" id="UP000037088">
    <property type="component" value="Unassembled WGS sequence"/>
</dbReference>
<evidence type="ECO:0000313" key="5">
    <source>
        <dbReference type="Proteomes" id="UP000037088"/>
    </source>
</evidence>
<evidence type="ECO:0000313" key="4">
    <source>
        <dbReference type="Proteomes" id="UP000036851"/>
    </source>
</evidence>
<dbReference type="AlphaFoldDB" id="A0A0L7T0A1"/>
<name>A0A0L7T0A1_9GAMM</name>
<proteinExistence type="predicted"/>
<dbReference type="EMBL" id="JRXE01000020">
    <property type="protein sequence ID" value="KOC88874.1"/>
    <property type="molecule type" value="Genomic_DNA"/>
</dbReference>
<dbReference type="PATRIC" id="fig|1560201.3.peg.3092"/>
<gene>
    <name evidence="2" type="ORF">NG42_14550</name>
    <name evidence="3" type="ORF">NG43_14155</name>
</gene>
<keyword evidence="5" id="KW-1185">Reference proteome</keyword>
<protein>
    <submittedName>
        <fullName evidence="2">Uncharacterized protein</fullName>
    </submittedName>
</protein>
<evidence type="ECO:0000256" key="1">
    <source>
        <dbReference type="SAM" id="MobiDB-lite"/>
    </source>
</evidence>
<organism evidence="2 5">
    <name type="scientific">Winslowiella iniecta</name>
    <dbReference type="NCBI Taxonomy" id="1560201"/>
    <lineage>
        <taxon>Bacteria</taxon>
        <taxon>Pseudomonadati</taxon>
        <taxon>Pseudomonadota</taxon>
        <taxon>Gammaproteobacteria</taxon>
        <taxon>Enterobacterales</taxon>
        <taxon>Erwiniaceae</taxon>
        <taxon>Winslowiella</taxon>
    </lineage>
</organism>
<evidence type="ECO:0000313" key="2">
    <source>
        <dbReference type="EMBL" id="KOC88874.1"/>
    </source>
</evidence>
<sequence>MLFPFINHWCCKLQQQHLQLWLGSELHAQCSWQPDLPLPAQLEHLFSMLPAAPAWRDSLEFIIDAPHINYLLVPWPQGITRPRELRQYARLLLAEQQGEQAGMKVSFLRSSFGEDAFAALLKKTLFASLKQLASQHRLRLTGCSTPFSNLLSRFGRTLPENALFASTGGQESSFALRWQHRWHSVFTLRLPHGDRLQQLDTANRLAGLPPLERYVADSGLGTPHAAASTREAPENNRDD</sequence>
<comment type="caution">
    <text evidence="2">The sequence shown here is derived from an EMBL/GenBank/DDBJ whole genome shotgun (WGS) entry which is preliminary data.</text>
</comment>
<evidence type="ECO:0000313" key="3">
    <source>
        <dbReference type="EMBL" id="KOC92308.1"/>
    </source>
</evidence>
<dbReference type="EMBL" id="JRXF01000021">
    <property type="protein sequence ID" value="KOC92308.1"/>
    <property type="molecule type" value="Genomic_DNA"/>
</dbReference>